<dbReference type="EMBL" id="GGEC01075040">
    <property type="protein sequence ID" value="MBX55524.1"/>
    <property type="molecule type" value="Transcribed_RNA"/>
</dbReference>
<evidence type="ECO:0000313" key="1">
    <source>
        <dbReference type="EMBL" id="MBX55524.1"/>
    </source>
</evidence>
<protein>
    <submittedName>
        <fullName evidence="1">Uncharacterized protein</fullName>
    </submittedName>
</protein>
<dbReference type="AlphaFoldDB" id="A0A2P2PL86"/>
<sequence length="30" mass="3526">MILLARKRKNKCKVKYFMVSVVALTSRNNN</sequence>
<proteinExistence type="predicted"/>
<organism evidence="1">
    <name type="scientific">Rhizophora mucronata</name>
    <name type="common">Asiatic mangrove</name>
    <dbReference type="NCBI Taxonomy" id="61149"/>
    <lineage>
        <taxon>Eukaryota</taxon>
        <taxon>Viridiplantae</taxon>
        <taxon>Streptophyta</taxon>
        <taxon>Embryophyta</taxon>
        <taxon>Tracheophyta</taxon>
        <taxon>Spermatophyta</taxon>
        <taxon>Magnoliopsida</taxon>
        <taxon>eudicotyledons</taxon>
        <taxon>Gunneridae</taxon>
        <taxon>Pentapetalae</taxon>
        <taxon>rosids</taxon>
        <taxon>fabids</taxon>
        <taxon>Malpighiales</taxon>
        <taxon>Rhizophoraceae</taxon>
        <taxon>Rhizophora</taxon>
    </lineage>
</organism>
<name>A0A2P2PL86_RHIMU</name>
<reference evidence="1" key="1">
    <citation type="submission" date="2018-02" db="EMBL/GenBank/DDBJ databases">
        <title>Rhizophora mucronata_Transcriptome.</title>
        <authorList>
            <person name="Meera S.P."/>
            <person name="Sreeshan A."/>
            <person name="Augustine A."/>
        </authorList>
    </citation>
    <scope>NUCLEOTIDE SEQUENCE</scope>
    <source>
        <tissue evidence="1">Leaf</tissue>
    </source>
</reference>
<accession>A0A2P2PL86</accession>